<gene>
    <name evidence="4" type="ORF">MGAL_10B000927</name>
</gene>
<dbReference type="Proteomes" id="UP000596742">
    <property type="component" value="Unassembled WGS sequence"/>
</dbReference>
<dbReference type="InterPro" id="IPR036770">
    <property type="entry name" value="Ankyrin_rpt-contain_sf"/>
</dbReference>
<dbReference type="SUPFAM" id="SSF48403">
    <property type="entry name" value="Ankyrin repeat"/>
    <property type="match status" value="1"/>
</dbReference>
<accession>A0A8B6GEV0</accession>
<evidence type="ECO:0000256" key="2">
    <source>
        <dbReference type="ARBA" id="ARBA00023043"/>
    </source>
</evidence>
<feature type="repeat" description="ANK" evidence="3">
    <location>
        <begin position="494"/>
        <end position="517"/>
    </location>
</feature>
<reference evidence="4" key="1">
    <citation type="submission" date="2018-11" db="EMBL/GenBank/DDBJ databases">
        <authorList>
            <person name="Alioto T."/>
            <person name="Alioto T."/>
        </authorList>
    </citation>
    <scope>NUCLEOTIDE SEQUENCE</scope>
</reference>
<dbReference type="Gene3D" id="1.25.40.20">
    <property type="entry name" value="Ankyrin repeat-containing domain"/>
    <property type="match status" value="1"/>
</dbReference>
<organism evidence="4 5">
    <name type="scientific">Mytilus galloprovincialis</name>
    <name type="common">Mediterranean mussel</name>
    <dbReference type="NCBI Taxonomy" id="29158"/>
    <lineage>
        <taxon>Eukaryota</taxon>
        <taxon>Metazoa</taxon>
        <taxon>Spiralia</taxon>
        <taxon>Lophotrochozoa</taxon>
        <taxon>Mollusca</taxon>
        <taxon>Bivalvia</taxon>
        <taxon>Autobranchia</taxon>
        <taxon>Pteriomorphia</taxon>
        <taxon>Mytilida</taxon>
        <taxon>Mytiloidea</taxon>
        <taxon>Mytilidae</taxon>
        <taxon>Mytilinae</taxon>
        <taxon>Mytilus</taxon>
    </lineage>
</organism>
<comment type="caution">
    <text evidence="4">The sequence shown here is derived from an EMBL/GenBank/DDBJ whole genome shotgun (WGS) entry which is preliminary data.</text>
</comment>
<keyword evidence="2 3" id="KW-0040">ANK repeat</keyword>
<protein>
    <recommendedName>
        <fullName evidence="6">DZIP3-like HEPN domain-containing protein</fullName>
    </recommendedName>
</protein>
<dbReference type="OrthoDB" id="10308554at2759"/>
<proteinExistence type="predicted"/>
<evidence type="ECO:0000313" key="5">
    <source>
        <dbReference type="Proteomes" id="UP000596742"/>
    </source>
</evidence>
<evidence type="ECO:0008006" key="6">
    <source>
        <dbReference type="Google" id="ProtNLM"/>
    </source>
</evidence>
<dbReference type="PANTHER" id="PTHR24198:SF165">
    <property type="entry name" value="ANKYRIN REPEAT-CONTAINING PROTEIN-RELATED"/>
    <property type="match status" value="1"/>
</dbReference>
<sequence>MEVEKKRSSRIALLILETYPKIIKGSLAALGAMSPQQLKRLYLNGEKKLNKMLHLTANEKTTLKNLSETNGYDTCDFSLLYKLIRHFDLLESPNNGWTKKVTGINNIGDVVESLRRMRNDTIHRANITFDEDEENKIFHKSLNIARITDRLLKRTTDTFEEDVKLLRSWDPEHITRDKYIKALEKITELKKLGNLNNSGYDIAIFMKKDLTSTPTDINGRTPLTIYVKSGGMISSEAEAVSQHLNEIKDMINNKAYDIVFDSAETGSVIIHIAINNSILMNDVIMEQEMRDFVERVFAFLDEEFLKNFSHNIECIFASSDTMFDEDDCEFDDYDENWLKLHVDVASLVQKDPNQLKNTVGQFVGDVFHATEAIHASDSPIEVHVHSKGNQRSHTQPMFEELSSTVESGSTEGAMSGSRAMGCPLSKKSFNFLAHCEYGDMAKLARRSIKRQEEIQESGKDGDTFLHSAIRGGHLNILQWLLERTKIDPNSLNKDGVTLLHSAVRWGHLKILQWLLERTKIDPNSVNKVSKEVLNIIVNKNQCQHNVAHEINTYLPNILDIREVKGIDI</sequence>
<dbReference type="PANTHER" id="PTHR24198">
    <property type="entry name" value="ANKYRIN REPEAT AND PROTEIN KINASE DOMAIN-CONTAINING PROTEIN"/>
    <property type="match status" value="1"/>
</dbReference>
<keyword evidence="5" id="KW-1185">Reference proteome</keyword>
<dbReference type="PROSITE" id="PS50297">
    <property type="entry name" value="ANK_REP_REGION"/>
    <property type="match status" value="2"/>
</dbReference>
<dbReference type="AlphaFoldDB" id="A0A8B6GEV0"/>
<evidence type="ECO:0000313" key="4">
    <source>
        <dbReference type="EMBL" id="VDI62981.1"/>
    </source>
</evidence>
<dbReference type="PROSITE" id="PS50088">
    <property type="entry name" value="ANK_REPEAT"/>
    <property type="match status" value="2"/>
</dbReference>
<keyword evidence="1" id="KW-0677">Repeat</keyword>
<dbReference type="EMBL" id="UYJE01008326">
    <property type="protein sequence ID" value="VDI62981.1"/>
    <property type="molecule type" value="Genomic_DNA"/>
</dbReference>
<evidence type="ECO:0000256" key="1">
    <source>
        <dbReference type="ARBA" id="ARBA00022737"/>
    </source>
</evidence>
<dbReference type="InterPro" id="IPR002110">
    <property type="entry name" value="Ankyrin_rpt"/>
</dbReference>
<dbReference type="Pfam" id="PF12796">
    <property type="entry name" value="Ank_2"/>
    <property type="match status" value="1"/>
</dbReference>
<feature type="repeat" description="ANK" evidence="3">
    <location>
        <begin position="460"/>
        <end position="483"/>
    </location>
</feature>
<dbReference type="SMART" id="SM00248">
    <property type="entry name" value="ANK"/>
    <property type="match status" value="3"/>
</dbReference>
<evidence type="ECO:0000256" key="3">
    <source>
        <dbReference type="PROSITE-ProRule" id="PRU00023"/>
    </source>
</evidence>
<name>A0A8B6GEV0_MYTGA</name>